<dbReference type="PANTHER" id="PTHR34613">
    <property type="entry name" value="SLL0800 PROTEIN"/>
    <property type="match status" value="1"/>
</dbReference>
<proteinExistence type="predicted"/>
<protein>
    <recommendedName>
        <fullName evidence="3">Rpn family recombination-promoting nuclease/putative transposase</fullName>
    </recommendedName>
</protein>
<sequence length="184" mass="21188">MFDNVCKFLAETFPADLAQWLLGEPIPLTELSPSELSLEPIRADSLILLKSEGVILHLEFQTQPDPTIPFRMLDYWVRVYRRFPECSMQQVVIYLRESSSDLVYQTQLEIAQTRHQFQVIRLWEESVDTFINVPGLLPFAVLAQTGDRQKLLEQVAASTAILAGLVLEKVLIKRLLRQEIMQKC</sequence>
<dbReference type="AlphaFoldDB" id="B5W674"/>
<reference evidence="1 2" key="1">
    <citation type="journal article" date="2011" name="Appl. Environ. Microbiol.">
        <title>Contribution of a Sodium Ion Gradient to Energy Conservation during Fermentation in the Cyanobacterium Arthrospira (Spirulina) maxima CS-328.</title>
        <authorList>
            <person name="Carrieri D."/>
            <person name="Ananyev G."/>
            <person name="Lenz O."/>
            <person name="Bryant D.A."/>
            <person name="Dismukes G.C."/>
        </authorList>
    </citation>
    <scope>NUCLEOTIDE SEQUENCE [LARGE SCALE GENOMIC DNA]</scope>
    <source>
        <strain evidence="1 2">CS-328</strain>
    </source>
</reference>
<keyword evidence="2" id="KW-1185">Reference proteome</keyword>
<name>B5W674_LIMMA</name>
<dbReference type="InterPro" id="IPR010106">
    <property type="entry name" value="RpnA"/>
</dbReference>
<dbReference type="EMBL" id="ABYK01000041">
    <property type="protein sequence ID" value="EDZ92962.1"/>
    <property type="molecule type" value="Genomic_DNA"/>
</dbReference>
<accession>B5W674</accession>
<gene>
    <name evidence="1" type="ORF">AmaxDRAFT_4273</name>
</gene>
<comment type="caution">
    <text evidence="1">The sequence shown here is derived from an EMBL/GenBank/DDBJ whole genome shotgun (WGS) entry which is preliminary data.</text>
</comment>
<dbReference type="PANTHER" id="PTHR34613:SF1">
    <property type="entry name" value="SLL6017 PROTEIN"/>
    <property type="match status" value="1"/>
</dbReference>
<organism evidence="1 2">
    <name type="scientific">Limnospira maxima CS-328</name>
    <dbReference type="NCBI Taxonomy" id="513049"/>
    <lineage>
        <taxon>Bacteria</taxon>
        <taxon>Bacillati</taxon>
        <taxon>Cyanobacteriota</taxon>
        <taxon>Cyanophyceae</taxon>
        <taxon>Oscillatoriophycideae</taxon>
        <taxon>Oscillatoriales</taxon>
        <taxon>Sirenicapillariaceae</taxon>
        <taxon>Limnospira</taxon>
    </lineage>
</organism>
<dbReference type="Proteomes" id="UP000004061">
    <property type="component" value="Unassembled WGS sequence"/>
</dbReference>
<dbReference type="NCBIfam" id="TIGR01784">
    <property type="entry name" value="T_den_put_tspse"/>
    <property type="match status" value="1"/>
</dbReference>
<evidence type="ECO:0008006" key="3">
    <source>
        <dbReference type="Google" id="ProtNLM"/>
    </source>
</evidence>
<evidence type="ECO:0000313" key="1">
    <source>
        <dbReference type="EMBL" id="EDZ92962.1"/>
    </source>
</evidence>
<evidence type="ECO:0000313" key="2">
    <source>
        <dbReference type="Proteomes" id="UP000004061"/>
    </source>
</evidence>